<reference evidence="2" key="1">
    <citation type="submission" date="2021-03" db="EMBL/GenBank/DDBJ databases">
        <authorList>
            <person name="Bekaert M."/>
        </authorList>
    </citation>
    <scope>NUCLEOTIDE SEQUENCE</scope>
</reference>
<keyword evidence="3" id="KW-1185">Reference proteome</keyword>
<sequence length="152" mass="17163">MLKNRLVDTSRSSVRESLTRVTDISTFINDFTKLSDFSITPADREATRSNSSINKITTEDRSKDGYKTEPVRRMLPFGASHHQKKTQTNCYSRFKTEQIANSTMLDNFDNTVVACSLSCNPNEFAPSVQSTMLHEWLPCASSTVLKKENTTI</sequence>
<dbReference type="EMBL" id="CAJPWZ010002427">
    <property type="protein sequence ID" value="CAG2238387.1"/>
    <property type="molecule type" value="Genomic_DNA"/>
</dbReference>
<evidence type="ECO:0000313" key="3">
    <source>
        <dbReference type="Proteomes" id="UP000683360"/>
    </source>
</evidence>
<dbReference type="Proteomes" id="UP000683360">
    <property type="component" value="Unassembled WGS sequence"/>
</dbReference>
<comment type="caution">
    <text evidence="2">The sequence shown here is derived from an EMBL/GenBank/DDBJ whole genome shotgun (WGS) entry which is preliminary data.</text>
</comment>
<proteinExistence type="predicted"/>
<organism evidence="2 3">
    <name type="scientific">Mytilus edulis</name>
    <name type="common">Blue mussel</name>
    <dbReference type="NCBI Taxonomy" id="6550"/>
    <lineage>
        <taxon>Eukaryota</taxon>
        <taxon>Metazoa</taxon>
        <taxon>Spiralia</taxon>
        <taxon>Lophotrochozoa</taxon>
        <taxon>Mollusca</taxon>
        <taxon>Bivalvia</taxon>
        <taxon>Autobranchia</taxon>
        <taxon>Pteriomorphia</taxon>
        <taxon>Mytilida</taxon>
        <taxon>Mytiloidea</taxon>
        <taxon>Mytilidae</taxon>
        <taxon>Mytilinae</taxon>
        <taxon>Mytilus</taxon>
    </lineage>
</organism>
<protein>
    <submittedName>
        <fullName evidence="2">Uncharacterized protein</fullName>
    </submittedName>
</protein>
<dbReference type="AlphaFoldDB" id="A0A8S3TWQ7"/>
<evidence type="ECO:0000256" key="1">
    <source>
        <dbReference type="SAM" id="MobiDB-lite"/>
    </source>
</evidence>
<name>A0A8S3TWQ7_MYTED</name>
<evidence type="ECO:0000313" key="2">
    <source>
        <dbReference type="EMBL" id="CAG2238387.1"/>
    </source>
</evidence>
<gene>
    <name evidence="2" type="ORF">MEDL_50787</name>
</gene>
<feature type="compositionally biased region" description="Basic and acidic residues" evidence="1">
    <location>
        <begin position="57"/>
        <end position="68"/>
    </location>
</feature>
<accession>A0A8S3TWQ7</accession>
<feature type="region of interest" description="Disordered" evidence="1">
    <location>
        <begin position="44"/>
        <end position="68"/>
    </location>
</feature>